<keyword evidence="1" id="KW-0175">Coiled coil</keyword>
<keyword evidence="4" id="KW-1185">Reference proteome</keyword>
<dbReference type="SUPFAM" id="SSF111469">
    <property type="entry name" value="Geminin coiled-coil domain"/>
    <property type="match status" value="1"/>
</dbReference>
<evidence type="ECO:0000313" key="4">
    <source>
        <dbReference type="Proteomes" id="UP000502823"/>
    </source>
</evidence>
<feature type="region of interest" description="Disordered" evidence="2">
    <location>
        <begin position="1"/>
        <end position="21"/>
    </location>
</feature>
<reference evidence="4" key="1">
    <citation type="submission" date="2020-01" db="EMBL/GenBank/DDBJ databases">
        <title>Draft genome sequence of the Termite Coptotermes fromosanus.</title>
        <authorList>
            <person name="Itakura S."/>
            <person name="Yosikawa Y."/>
            <person name="Umezawa K."/>
        </authorList>
    </citation>
    <scope>NUCLEOTIDE SEQUENCE [LARGE SCALE GENOMIC DNA]</scope>
</reference>
<dbReference type="FunCoup" id="A0A6L2PCN2">
    <property type="interactions" value="559"/>
</dbReference>
<dbReference type="Pfam" id="PF07412">
    <property type="entry name" value="Geminin"/>
    <property type="match status" value="1"/>
</dbReference>
<dbReference type="Gene3D" id="1.20.5.1180">
    <property type="entry name" value="Geminin coiled-coil domain"/>
    <property type="match status" value="1"/>
</dbReference>
<organism evidence="3 4">
    <name type="scientific">Coptotermes formosanus</name>
    <name type="common">Formosan subterranean termite</name>
    <dbReference type="NCBI Taxonomy" id="36987"/>
    <lineage>
        <taxon>Eukaryota</taxon>
        <taxon>Metazoa</taxon>
        <taxon>Ecdysozoa</taxon>
        <taxon>Arthropoda</taxon>
        <taxon>Hexapoda</taxon>
        <taxon>Insecta</taxon>
        <taxon>Pterygota</taxon>
        <taxon>Neoptera</taxon>
        <taxon>Polyneoptera</taxon>
        <taxon>Dictyoptera</taxon>
        <taxon>Blattodea</taxon>
        <taxon>Blattoidea</taxon>
        <taxon>Termitoidae</taxon>
        <taxon>Rhinotermitidae</taxon>
        <taxon>Coptotermes</taxon>
    </lineage>
</organism>
<dbReference type="GO" id="GO:0006275">
    <property type="term" value="P:regulation of DNA replication"/>
    <property type="evidence" value="ECO:0007669"/>
    <property type="project" value="InterPro"/>
</dbReference>
<dbReference type="Proteomes" id="UP000502823">
    <property type="component" value="Unassembled WGS sequence"/>
</dbReference>
<dbReference type="OrthoDB" id="10043826at2759"/>
<gene>
    <name evidence="3" type="ORF">Cfor_04109</name>
</gene>
<evidence type="ECO:0008006" key="5">
    <source>
        <dbReference type="Google" id="ProtNLM"/>
    </source>
</evidence>
<accession>A0A6L2PCN2</accession>
<evidence type="ECO:0000256" key="2">
    <source>
        <dbReference type="SAM" id="MobiDB-lite"/>
    </source>
</evidence>
<comment type="caution">
    <text evidence="3">The sequence shown here is derived from an EMBL/GenBank/DDBJ whole genome shotgun (WGS) entry which is preliminary data.</text>
</comment>
<dbReference type="AlphaFoldDB" id="A0A6L2PCN2"/>
<evidence type="ECO:0000313" key="3">
    <source>
        <dbReference type="EMBL" id="GFG30289.1"/>
    </source>
</evidence>
<feature type="compositionally biased region" description="Basic and acidic residues" evidence="2">
    <location>
        <begin position="1"/>
        <end position="14"/>
    </location>
</feature>
<name>A0A6L2PCN2_COPFO</name>
<dbReference type="InterPro" id="IPR022786">
    <property type="entry name" value="Geminin/Multicilin"/>
</dbReference>
<dbReference type="InParanoid" id="A0A6L2PCN2"/>
<proteinExistence type="predicted"/>
<evidence type="ECO:0000256" key="1">
    <source>
        <dbReference type="SAM" id="Coils"/>
    </source>
</evidence>
<sequence>MKPECSRASKEGKSSSRLSLQVLQPAAGDKENLVGGSRQPVTNVKVGVKLGEKCEKNNAINEKIIEHAVMKGNLKKKKVAHKLVQTDKEEDKPKVTVTDLTSDAEPPSENYWQLLAEQRRIALEECLEENRTLHERLQLLEEEKEVADQMLAESRSLVEVLKVEVACSSKTLAAIYQSRHCKVPEGFIPYLHGYASLKLNVYASFAASYSKNAETQWPICAKA</sequence>
<feature type="coiled-coil region" evidence="1">
    <location>
        <begin position="123"/>
        <end position="157"/>
    </location>
</feature>
<protein>
    <recommendedName>
        <fullName evidence="5">Geminin</fullName>
    </recommendedName>
</protein>
<dbReference type="EMBL" id="BLKM01000207">
    <property type="protein sequence ID" value="GFG30289.1"/>
    <property type="molecule type" value="Genomic_DNA"/>
</dbReference>